<dbReference type="EMBL" id="CACVBM020001695">
    <property type="protein sequence ID" value="CAA7057425.1"/>
    <property type="molecule type" value="Genomic_DNA"/>
</dbReference>
<keyword evidence="1" id="KW-0479">Metal-binding</keyword>
<dbReference type="InterPro" id="IPR036875">
    <property type="entry name" value="Znf_CCHC_sf"/>
</dbReference>
<feature type="domain" description="CCHC-type" evidence="3">
    <location>
        <begin position="74"/>
        <end position="87"/>
    </location>
</feature>
<feature type="region of interest" description="Disordered" evidence="2">
    <location>
        <begin position="18"/>
        <end position="47"/>
    </location>
</feature>
<keyword evidence="1" id="KW-0862">Zinc</keyword>
<evidence type="ECO:0000256" key="1">
    <source>
        <dbReference type="PROSITE-ProRule" id="PRU00047"/>
    </source>
</evidence>
<keyword evidence="1" id="KW-0863">Zinc-finger</keyword>
<evidence type="ECO:0000259" key="3">
    <source>
        <dbReference type="PROSITE" id="PS50158"/>
    </source>
</evidence>
<protein>
    <recommendedName>
        <fullName evidence="3">CCHC-type domain-containing protein</fullName>
    </recommendedName>
</protein>
<name>A0A6D2KKI0_9BRAS</name>
<dbReference type="InterPro" id="IPR001878">
    <property type="entry name" value="Znf_CCHC"/>
</dbReference>
<organism evidence="5 6">
    <name type="scientific">Microthlaspi erraticum</name>
    <dbReference type="NCBI Taxonomy" id="1685480"/>
    <lineage>
        <taxon>Eukaryota</taxon>
        <taxon>Viridiplantae</taxon>
        <taxon>Streptophyta</taxon>
        <taxon>Embryophyta</taxon>
        <taxon>Tracheophyta</taxon>
        <taxon>Spermatophyta</taxon>
        <taxon>Magnoliopsida</taxon>
        <taxon>eudicotyledons</taxon>
        <taxon>Gunneridae</taxon>
        <taxon>Pentapetalae</taxon>
        <taxon>rosids</taxon>
        <taxon>malvids</taxon>
        <taxon>Brassicales</taxon>
        <taxon>Brassicaceae</taxon>
        <taxon>Coluteocarpeae</taxon>
        <taxon>Microthlaspi</taxon>
    </lineage>
</organism>
<dbReference type="PANTHER" id="PTHR34222:SF99">
    <property type="entry name" value="PROTEIN, PUTATIVE-RELATED"/>
    <property type="match status" value="1"/>
</dbReference>
<dbReference type="GO" id="GO:0003676">
    <property type="term" value="F:nucleic acid binding"/>
    <property type="evidence" value="ECO:0007669"/>
    <property type="project" value="InterPro"/>
</dbReference>
<dbReference type="SUPFAM" id="SSF57756">
    <property type="entry name" value="Retrovirus zinc finger-like domains"/>
    <property type="match status" value="1"/>
</dbReference>
<dbReference type="PROSITE" id="PS50158">
    <property type="entry name" value="ZF_CCHC"/>
    <property type="match status" value="1"/>
</dbReference>
<feature type="compositionally biased region" description="Polar residues" evidence="2">
    <location>
        <begin position="24"/>
        <end position="47"/>
    </location>
</feature>
<dbReference type="OrthoDB" id="1113679at2759"/>
<evidence type="ECO:0000256" key="2">
    <source>
        <dbReference type="SAM" id="MobiDB-lite"/>
    </source>
</evidence>
<evidence type="ECO:0000313" key="6">
    <source>
        <dbReference type="Proteomes" id="UP000467841"/>
    </source>
</evidence>
<accession>A0A6D2KKI0</accession>
<sequence length="138" mass="15586">MMKPIPSIEDVFNMVAQDERQKSIKPSSRQDNVVFQNSGPHDDTQSLSSETLADNAAFATQYNNGYRPRQRPVCTHCGQLGHVVQKCFKLHGYPPGHKFHTASGQQQSQTSRGQQSQLCIHRTVLRLKVIRNPTLLQM</sequence>
<reference evidence="5 6" key="1">
    <citation type="submission" date="2020-01" db="EMBL/GenBank/DDBJ databases">
        <authorList>
            <person name="Mishra B."/>
        </authorList>
    </citation>
    <scope>NUCLEOTIDE SEQUENCE [LARGE SCALE GENOMIC DNA]</scope>
</reference>
<proteinExistence type="predicted"/>
<dbReference type="PANTHER" id="PTHR34222">
    <property type="entry name" value="GAG_PRE-INTEGRS DOMAIN-CONTAINING PROTEIN"/>
    <property type="match status" value="1"/>
</dbReference>
<dbReference type="Proteomes" id="UP000467841">
    <property type="component" value="Unassembled WGS sequence"/>
</dbReference>
<keyword evidence="6" id="KW-1185">Reference proteome</keyword>
<dbReference type="AlphaFoldDB" id="A0A6D2KKI0"/>
<evidence type="ECO:0000313" key="5">
    <source>
        <dbReference type="EMBL" id="CAA7057425.1"/>
    </source>
</evidence>
<evidence type="ECO:0000313" key="4">
    <source>
        <dbReference type="EMBL" id="CAA7042928.1"/>
    </source>
</evidence>
<dbReference type="EMBL" id="CACVBM020001274">
    <property type="protein sequence ID" value="CAA7042928.1"/>
    <property type="molecule type" value="Genomic_DNA"/>
</dbReference>
<gene>
    <name evidence="4" type="ORF">MERR_LOCUS30163</name>
    <name evidence="5" type="ORF">MERR_LOCUS44661</name>
</gene>
<dbReference type="GO" id="GO:0008270">
    <property type="term" value="F:zinc ion binding"/>
    <property type="evidence" value="ECO:0007669"/>
    <property type="project" value="UniProtKB-KW"/>
</dbReference>